<evidence type="ECO:0000259" key="5">
    <source>
        <dbReference type="Pfam" id="PF04542"/>
    </source>
</evidence>
<dbReference type="GO" id="GO:0016987">
    <property type="term" value="F:sigma factor activity"/>
    <property type="evidence" value="ECO:0007669"/>
    <property type="project" value="UniProtKB-KW"/>
</dbReference>
<dbReference type="NCBIfam" id="TIGR02937">
    <property type="entry name" value="sigma70-ECF"/>
    <property type="match status" value="1"/>
</dbReference>
<evidence type="ECO:0000256" key="2">
    <source>
        <dbReference type="ARBA" id="ARBA00023015"/>
    </source>
</evidence>
<dbReference type="PANTHER" id="PTHR43133:SF46">
    <property type="entry name" value="RNA POLYMERASE SIGMA-70 FACTOR ECF SUBFAMILY"/>
    <property type="match status" value="1"/>
</dbReference>
<evidence type="ECO:0000256" key="1">
    <source>
        <dbReference type="ARBA" id="ARBA00010641"/>
    </source>
</evidence>
<feature type="domain" description="RNA polymerase sigma-70 region 2" evidence="5">
    <location>
        <begin position="32"/>
        <end position="98"/>
    </location>
</feature>
<dbReference type="InterPro" id="IPR013324">
    <property type="entry name" value="RNA_pol_sigma_r3/r4-like"/>
</dbReference>
<evidence type="ECO:0000256" key="4">
    <source>
        <dbReference type="ARBA" id="ARBA00023163"/>
    </source>
</evidence>
<dbReference type="Gene3D" id="1.10.1740.10">
    <property type="match status" value="1"/>
</dbReference>
<feature type="domain" description="RNA polymerase sigma factor 70 region 4 type 2" evidence="6">
    <location>
        <begin position="131"/>
        <end position="180"/>
    </location>
</feature>
<dbReference type="PANTHER" id="PTHR43133">
    <property type="entry name" value="RNA POLYMERASE ECF-TYPE SIGMA FACTO"/>
    <property type="match status" value="1"/>
</dbReference>
<evidence type="ECO:0000313" key="7">
    <source>
        <dbReference type="EMBL" id="SMC44227.1"/>
    </source>
</evidence>
<dbReference type="STRING" id="151894.SAMN04488524_0429"/>
<dbReference type="InterPro" id="IPR014327">
    <property type="entry name" value="RNA_pol_sigma70_bacteroid"/>
</dbReference>
<dbReference type="RefSeq" id="WP_084236773.1">
    <property type="nucleotide sequence ID" value="NZ_FWXT01000001.1"/>
</dbReference>
<dbReference type="GO" id="GO:0003677">
    <property type="term" value="F:DNA binding"/>
    <property type="evidence" value="ECO:0007669"/>
    <property type="project" value="InterPro"/>
</dbReference>
<dbReference type="InterPro" id="IPR013325">
    <property type="entry name" value="RNA_pol_sigma_r2"/>
</dbReference>
<keyword evidence="4" id="KW-0804">Transcription</keyword>
<dbReference type="SUPFAM" id="SSF88946">
    <property type="entry name" value="Sigma2 domain of RNA polymerase sigma factors"/>
    <property type="match status" value="1"/>
</dbReference>
<accession>A0A1W1Z6V6</accession>
<organism evidence="7 8">
    <name type="scientific">Pedobacter africanus</name>
    <dbReference type="NCBI Taxonomy" id="151894"/>
    <lineage>
        <taxon>Bacteria</taxon>
        <taxon>Pseudomonadati</taxon>
        <taxon>Bacteroidota</taxon>
        <taxon>Sphingobacteriia</taxon>
        <taxon>Sphingobacteriales</taxon>
        <taxon>Sphingobacteriaceae</taxon>
        <taxon>Pedobacter</taxon>
    </lineage>
</organism>
<dbReference type="InterPro" id="IPR007627">
    <property type="entry name" value="RNA_pol_sigma70_r2"/>
</dbReference>
<keyword evidence="2" id="KW-0805">Transcription regulation</keyword>
<dbReference type="InterPro" id="IPR036388">
    <property type="entry name" value="WH-like_DNA-bd_sf"/>
</dbReference>
<dbReference type="Proteomes" id="UP000192756">
    <property type="component" value="Unassembled WGS sequence"/>
</dbReference>
<dbReference type="OrthoDB" id="659569at2"/>
<keyword evidence="8" id="KW-1185">Reference proteome</keyword>
<name>A0A1W1Z6V6_9SPHI</name>
<comment type="similarity">
    <text evidence="1">Belongs to the sigma-70 factor family. ECF subfamily.</text>
</comment>
<dbReference type="Pfam" id="PF08281">
    <property type="entry name" value="Sigma70_r4_2"/>
    <property type="match status" value="1"/>
</dbReference>
<sequence>MGTNAMADYSGYRDEELVAFVKESDKLAFGELFNRYAELLVSFAYRNLYDRDDARDVVQDFFTDLWTKRSDLDIEKNFRGFIFIAVKNKVFDRYKHQKVVQRYLDHYNEPTQTPADSTDHLVRKHDLEALIAQEIAALPEKMRLVFELARKNNMSRKEIAEHLGLPEATVRTNMNRALKILKGKLGAVFLMLFL</sequence>
<dbReference type="InterPro" id="IPR013249">
    <property type="entry name" value="RNA_pol_sigma70_r4_t2"/>
</dbReference>
<dbReference type="NCBIfam" id="TIGR02985">
    <property type="entry name" value="Sig70_bacteroi1"/>
    <property type="match status" value="1"/>
</dbReference>
<dbReference type="GO" id="GO:0006352">
    <property type="term" value="P:DNA-templated transcription initiation"/>
    <property type="evidence" value="ECO:0007669"/>
    <property type="project" value="InterPro"/>
</dbReference>
<proteinExistence type="inferred from homology"/>
<dbReference type="EMBL" id="FWXT01000001">
    <property type="protein sequence ID" value="SMC44227.1"/>
    <property type="molecule type" value="Genomic_DNA"/>
</dbReference>
<dbReference type="CDD" id="cd06171">
    <property type="entry name" value="Sigma70_r4"/>
    <property type="match status" value="1"/>
</dbReference>
<keyword evidence="3" id="KW-0731">Sigma factor</keyword>
<gene>
    <name evidence="7" type="ORF">SAMN04488524_0429</name>
</gene>
<dbReference type="AlphaFoldDB" id="A0A1W1Z6V6"/>
<protein>
    <submittedName>
        <fullName evidence="7">RNA polymerase sigma-70 factor, Bacteroides expansion family 1</fullName>
    </submittedName>
</protein>
<dbReference type="InterPro" id="IPR039425">
    <property type="entry name" value="RNA_pol_sigma-70-like"/>
</dbReference>
<evidence type="ECO:0000256" key="3">
    <source>
        <dbReference type="ARBA" id="ARBA00023082"/>
    </source>
</evidence>
<evidence type="ECO:0000313" key="8">
    <source>
        <dbReference type="Proteomes" id="UP000192756"/>
    </source>
</evidence>
<reference evidence="8" key="1">
    <citation type="submission" date="2017-04" db="EMBL/GenBank/DDBJ databases">
        <authorList>
            <person name="Varghese N."/>
            <person name="Submissions S."/>
        </authorList>
    </citation>
    <scope>NUCLEOTIDE SEQUENCE [LARGE SCALE GENOMIC DNA]</scope>
    <source>
        <strain evidence="8">DSM 12126</strain>
    </source>
</reference>
<evidence type="ECO:0000259" key="6">
    <source>
        <dbReference type="Pfam" id="PF08281"/>
    </source>
</evidence>
<dbReference type="Pfam" id="PF04542">
    <property type="entry name" value="Sigma70_r2"/>
    <property type="match status" value="1"/>
</dbReference>
<dbReference type="Gene3D" id="1.10.10.10">
    <property type="entry name" value="Winged helix-like DNA-binding domain superfamily/Winged helix DNA-binding domain"/>
    <property type="match status" value="1"/>
</dbReference>
<dbReference type="SUPFAM" id="SSF88659">
    <property type="entry name" value="Sigma3 and sigma4 domains of RNA polymerase sigma factors"/>
    <property type="match status" value="1"/>
</dbReference>
<dbReference type="InterPro" id="IPR014284">
    <property type="entry name" value="RNA_pol_sigma-70_dom"/>
</dbReference>